<organism evidence="1 2">
    <name type="scientific">Scortum barcoo</name>
    <name type="common">barcoo grunter</name>
    <dbReference type="NCBI Taxonomy" id="214431"/>
    <lineage>
        <taxon>Eukaryota</taxon>
        <taxon>Metazoa</taxon>
        <taxon>Chordata</taxon>
        <taxon>Craniata</taxon>
        <taxon>Vertebrata</taxon>
        <taxon>Euteleostomi</taxon>
        <taxon>Actinopterygii</taxon>
        <taxon>Neopterygii</taxon>
        <taxon>Teleostei</taxon>
        <taxon>Neoteleostei</taxon>
        <taxon>Acanthomorphata</taxon>
        <taxon>Eupercaria</taxon>
        <taxon>Centrarchiformes</taxon>
        <taxon>Terapontoidei</taxon>
        <taxon>Terapontidae</taxon>
        <taxon>Scortum</taxon>
    </lineage>
</organism>
<gene>
    <name evidence="1" type="ORF">L3Q82_023365</name>
</gene>
<evidence type="ECO:0000313" key="2">
    <source>
        <dbReference type="Proteomes" id="UP000831701"/>
    </source>
</evidence>
<comment type="caution">
    <text evidence="1">The sequence shown here is derived from an EMBL/GenBank/DDBJ whole genome shotgun (WGS) entry which is preliminary data.</text>
</comment>
<evidence type="ECO:0000313" key="1">
    <source>
        <dbReference type="EMBL" id="KAI3372917.1"/>
    </source>
</evidence>
<dbReference type="Proteomes" id="UP000831701">
    <property type="component" value="Chromosome 5"/>
</dbReference>
<sequence length="1451" mass="159290">MNQRGGPWLRAESRCHQEELQKKTDTMMVDEQRRLDRAVDVGVSRDLPVSFQRRAEEEREGRRSHSEAKSKEEVRGCSCVSVRERHTETIPAIVDEESQFPAAENNLAPAPTLSFVVALALKPMLLISGDIAAAPSAVCSLRSGNLGRKRWRESKVDGELAVGWLRGRSTVLKMAAVKRCDTEGEQASDLQRTKLCDLCCIYSAEISTVHQTTLSHSSLKLFSHDFDSALELFLRLTMRVKCRRPAAEGELLPGKGRWSSATALLLLLGLLASSCWAEEASCQGAYDLYFVLDKSGSVAADWIEIYSFVKNLTDRFVSPSMRVSFIVFSAKATVLLPLTGNRYEIDEGLKRLHDVKPAGETYMHEGIKEASAQIQSQKTKSSSIILALTDGKLAVYVHELTVNEANDARKYGARVYCVGIKDFDEQQLADIADTKDQVFPVKDGFHALKGIVNSILKRSCTEILSVEPSSVCVNESFDIVLRGNGFTLGRSDASVICSFIVDQQTINRKPSTVRSDYLLCPAPKLYEVGQTMDVLISLNNGKSFISSAYTITASTCSDGLVVAIVFLVLFILVALALMWWFWPLCCTVVIKDPPPPPPPSRPPPPPIMKRRISRTVTSPGLALPGPHPPGARPGVGARRRAPGGRVFAHGTRPGSARNGDVGPPSSRLTTRRKVHEGPVQCGLGSSRGRGPRRPNPWNKTLASHRDMECHLAGEGRSLSSCGSLGSGTQLLERAGPSTTLELPRVSGGVSWCGLAYSSPAQPPRVGVHPVNERVASLRLRVGDRSLAVVCASYGPNSSTEYPAFLESLGGVLDSAPTGDSIVLLGGLQRSRGATTIPREAGDIESEWTMFSASIVDAWQFEVVDARSLVPVGGGNPKYRQAKQAAARRRSGPGGKNFGSGRSSCGWGGAVDLDWGHCRTVEEILLEDLLNPTDLPSSEEAEAGDSEVDSSITQAEVTEVVRKLLGGKAPGVDEIRPEYLKSLDVVGLSWLTRLCNIAWRLGTVPLEWQTGVVVPLFKKGDRRVCSNYRGITLLSLPGKVYARVLERRIRPIVDPRIQEEQCGFSSRSWNTGPALYPPQGAWRVYGSLPNQSTCALWIWRRHSTVSLVVFCGECSMRVWGPGAFAKGCSVSVRPEQELGSHCRQGRRESGLGTTGFHLCFLQDDVVLLASSGQDLQHVLERFAAECEAAGMRISTSKSEAMVLDRKRVACPLRVGGEVLPQVEEFKYLGVLFTSEGKMEREIDRRIGAASAVMRSVYRTVVWEVFQACPTGRRPRGRPRTRWRDYVSRLAWERLGVPPEELEEVSGEPDPLPKKKWPTVDASYYGGRGAGGIKRMEVRWGEKGSTEEGARLEKAKNAIVSIPEESEEPMIKRRPPKPAPTYHQTENKWYTPIKGRLDALWALLRRQYDRVSLMRPTNADQRLRAFNTKGRAGVDTAAVPNLPQAQIKRSNVV</sequence>
<accession>A0ACB8WYM1</accession>
<dbReference type="EMBL" id="CM041535">
    <property type="protein sequence ID" value="KAI3372917.1"/>
    <property type="molecule type" value="Genomic_DNA"/>
</dbReference>
<proteinExistence type="predicted"/>
<name>A0ACB8WYM1_9TELE</name>
<reference evidence="1" key="1">
    <citation type="submission" date="2022-04" db="EMBL/GenBank/DDBJ databases">
        <title>Jade perch genome.</title>
        <authorList>
            <person name="Chao B."/>
        </authorList>
    </citation>
    <scope>NUCLEOTIDE SEQUENCE</scope>
    <source>
        <strain evidence="1">CB-2022</strain>
    </source>
</reference>
<keyword evidence="2" id="KW-1185">Reference proteome</keyword>
<protein>
    <submittedName>
        <fullName evidence="1">Uncharacterized protein</fullName>
    </submittedName>
</protein>